<evidence type="ECO:0000313" key="7">
    <source>
        <dbReference type="Proteomes" id="UP000503330"/>
    </source>
</evidence>
<dbReference type="Proteomes" id="UP000503330">
    <property type="component" value="Chromosome"/>
</dbReference>
<gene>
    <name evidence="2" type="ORF">CIAN88_00150</name>
    <name evidence="5" type="ORF">G4D54_12325</name>
    <name evidence="4" type="ORF">GT664_07690</name>
    <name evidence="3" type="ORF">MKC95_10795</name>
</gene>
<reference evidence="4" key="2">
    <citation type="journal article" date="2019" name="Nat. Med.">
        <title>A library of human gut bacterial isolates paired with longitudinal multiomics data enables mechanistic microbiome research.</title>
        <authorList>
            <person name="Poyet M."/>
            <person name="Groussin M."/>
            <person name="Gibbons S.M."/>
            <person name="Avila-Pacheco J."/>
            <person name="Jiang X."/>
            <person name="Kearney S.M."/>
            <person name="Perrotta A.R."/>
            <person name="Berdy B."/>
            <person name="Zhao S."/>
            <person name="Lieberman T.D."/>
            <person name="Swanson P.K."/>
            <person name="Smith M."/>
            <person name="Roesemann S."/>
            <person name="Alexander J.E."/>
            <person name="Rich S.A."/>
            <person name="Livny J."/>
            <person name="Vlamakis H."/>
            <person name="Clish C."/>
            <person name="Bullock K."/>
            <person name="Deik A."/>
            <person name="Scott J."/>
            <person name="Pierce K.A."/>
            <person name="Xavier R.J."/>
            <person name="Alm E.J."/>
        </authorList>
    </citation>
    <scope>NUCLEOTIDE SEQUENCE</scope>
    <source>
        <strain evidence="4">BIOML-A12</strain>
    </source>
</reference>
<proteinExistence type="predicted"/>
<evidence type="ECO:0000313" key="4">
    <source>
        <dbReference type="EMBL" id="MZH55641.1"/>
    </source>
</evidence>
<evidence type="ECO:0000313" key="6">
    <source>
        <dbReference type="Proteomes" id="UP000030008"/>
    </source>
</evidence>
<protein>
    <submittedName>
        <fullName evidence="2">Uncharacterized protein</fullName>
    </submittedName>
</protein>
<name>A0A099IAH0_CLOIN</name>
<dbReference type="EMBL" id="CP048838">
    <property type="protein sequence ID" value="QJA03176.1"/>
    <property type="molecule type" value="Genomic_DNA"/>
</dbReference>
<accession>A0A099IAH0</accession>
<keyword evidence="1" id="KW-0472">Membrane</keyword>
<dbReference type="EMBL" id="WWTN01000010">
    <property type="protein sequence ID" value="MZH55641.1"/>
    <property type="molecule type" value="Genomic_DNA"/>
</dbReference>
<keyword evidence="1" id="KW-0812">Transmembrane</keyword>
<dbReference type="Proteomes" id="UP000030008">
    <property type="component" value="Unassembled WGS sequence"/>
</dbReference>
<feature type="transmembrane region" description="Helical" evidence="1">
    <location>
        <begin position="38"/>
        <end position="58"/>
    </location>
</feature>
<reference evidence="5 7" key="3">
    <citation type="submission" date="2020-02" db="EMBL/GenBank/DDBJ databases">
        <authorList>
            <person name="Kociolek L.K."/>
            <person name="Ozer E.A."/>
        </authorList>
    </citation>
    <scope>NUCLEOTIDE SEQUENCE [LARGE SCALE GENOMIC DNA]</scope>
    <source>
        <strain evidence="5 7">ATCC 14501</strain>
    </source>
</reference>
<dbReference type="RefSeq" id="WP_002611429.1">
    <property type="nucleotide sequence ID" value="NZ_AP025565.1"/>
</dbReference>
<keyword evidence="1" id="KW-1133">Transmembrane helix</keyword>
<reference evidence="2 6" key="1">
    <citation type="submission" date="2014-08" db="EMBL/GenBank/DDBJ databases">
        <title>Clostridium innocuum, an unnegligible vancomycin-resistant pathogen causing extra-intestinal infections.</title>
        <authorList>
            <person name="Feng Y."/>
            <person name="Chiu C.-H."/>
        </authorList>
    </citation>
    <scope>NUCLEOTIDE SEQUENCE [LARGE SCALE GENOMIC DNA]</scope>
    <source>
        <strain evidence="2 6">AN88</strain>
    </source>
</reference>
<reference evidence="3" key="4">
    <citation type="journal article" date="2022" name="Clin. Infect. Dis.">
        <title>Association between Clostridium innocuum and antibiotic-associated diarrhea in adults and children: A cross-sectional study and comparative genomics analysis.</title>
        <authorList>
            <person name="Cherny K.E."/>
            <person name="Muscat E.B."/>
            <person name="Balaji A."/>
            <person name="Mukherjee J."/>
            <person name="Ozer E.A."/>
            <person name="Angarone M.P."/>
            <person name="Hauser A.R."/>
            <person name="Sichel J.S."/>
            <person name="Amponsah E."/>
            <person name="Kociolek L.K."/>
        </authorList>
    </citation>
    <scope>NUCLEOTIDE SEQUENCE</scope>
    <source>
        <strain evidence="3">NU1-AC-029v</strain>
    </source>
</reference>
<dbReference type="AlphaFoldDB" id="A0A099IAH0"/>
<evidence type="ECO:0000313" key="2">
    <source>
        <dbReference type="EMBL" id="KGJ55024.1"/>
    </source>
</evidence>
<dbReference type="GeneID" id="61926336"/>
<dbReference type="EMBL" id="JAKTMA010000017">
    <property type="protein sequence ID" value="MCR0233252.1"/>
    <property type="molecule type" value="Genomic_DNA"/>
</dbReference>
<dbReference type="EMBL" id="JQIF01000001">
    <property type="protein sequence ID" value="KGJ55024.1"/>
    <property type="molecule type" value="Genomic_DNA"/>
</dbReference>
<sequence>MSGRKKIVMTKAVRERLQKDIAYGNDMQAYWNRYRRDFLILLAVLLLIMLVLVIANILL</sequence>
<evidence type="ECO:0000256" key="1">
    <source>
        <dbReference type="SAM" id="Phobius"/>
    </source>
</evidence>
<dbReference type="Proteomes" id="UP000604383">
    <property type="component" value="Unassembled WGS sequence"/>
</dbReference>
<evidence type="ECO:0000313" key="5">
    <source>
        <dbReference type="EMBL" id="QJA03176.1"/>
    </source>
</evidence>
<evidence type="ECO:0000313" key="3">
    <source>
        <dbReference type="EMBL" id="MCR0233252.1"/>
    </source>
</evidence>
<dbReference type="Proteomes" id="UP001203972">
    <property type="component" value="Unassembled WGS sequence"/>
</dbReference>
<organism evidence="2 6">
    <name type="scientific">Clostridium innocuum</name>
    <dbReference type="NCBI Taxonomy" id="1522"/>
    <lineage>
        <taxon>Bacteria</taxon>
        <taxon>Bacillati</taxon>
        <taxon>Bacillota</taxon>
        <taxon>Clostridia</taxon>
        <taxon>Eubacteriales</taxon>
        <taxon>Clostridiaceae</taxon>
        <taxon>Clostridium</taxon>
    </lineage>
</organism>